<dbReference type="CDD" id="cd01347">
    <property type="entry name" value="ligand_gated_channel"/>
    <property type="match status" value="1"/>
</dbReference>
<dbReference type="InterPro" id="IPR010917">
    <property type="entry name" value="TonB_rcpt_CS"/>
</dbReference>
<comment type="caution">
    <text evidence="16">The sequence shown here is derived from an EMBL/GenBank/DDBJ whole genome shotgun (WGS) entry which is preliminary data.</text>
</comment>
<evidence type="ECO:0000313" key="17">
    <source>
        <dbReference type="Proteomes" id="UP000278222"/>
    </source>
</evidence>
<keyword evidence="9 10" id="KW-0998">Cell outer membrane</keyword>
<dbReference type="EMBL" id="RJKX01000011">
    <property type="protein sequence ID" value="ROQ01422.1"/>
    <property type="molecule type" value="Genomic_DNA"/>
</dbReference>
<dbReference type="GO" id="GO:0015232">
    <property type="term" value="F:heme transmembrane transporter activity"/>
    <property type="evidence" value="ECO:0007669"/>
    <property type="project" value="InterPro"/>
</dbReference>
<sequence>MTTQRYRTALLSGTALLLLTTTGHAQAPVPAADRQTAATYLSPVVVEAETVEDPYARPAATSRIGRDEIDQFGGQSLDDVLRASPGVFTRDSVQNPGIAVNIRGLEGSGRVNMMIDGVRQNFRFTGHEAQGFAYVDPAFIVGVDINRGAVSGAGGAGALAGTVNFRTIGVSDLISKGRNWGAQATATYGTNGAGWSESVAGAYRFNDTVAIAGGISKRDPRNYKNGDGETVPYTVQDIASGILKLEFTPSADHSLKFGGNIYRNEFYANSYFQDIDSRQFTANYTYTPDSDLIDLRVNAHYNRVRMNYDGALTALSAVGRRIDDTGLGFDISNTSRFRLGPLAVSANYGVEYFHDDVDVRNSTAVPDRGVNASGKNAIGSVFSATTFTYGMADLIVGLRYDRYTLDGQGSVVAENPLGMPAGPYDLDRSAGRLNPKVTLALNPLPWLQPFVTYAEAFRAPTISESLVGGSHPSQAGGPRQSFFPNPFLQPEISKGWEIGANIRKNDVLAKGDRLRFKGNYFYNNIDNYITAEMAGGVHFVNNPGTSVVQGVEVQAAYDAGFAFASLGYTYTHSELPSQVNGFGAQSYLPDHIFSATVGARLFDQRLTLGSRLYAVSKSYVGEVNVAPGTDPHEKGYVTVDLFTNFQMTDNLELGANVTNLFDKSYSPALSTSPGIAGLATGRGRTFLVTAKAKF</sequence>
<reference evidence="16 17" key="1">
    <citation type="submission" date="2018-11" db="EMBL/GenBank/DDBJ databases">
        <title>Genomic Encyclopedia of Type Strains, Phase IV (KMG-IV): sequencing the most valuable type-strain genomes for metagenomic binning, comparative biology and taxonomic classification.</title>
        <authorList>
            <person name="Goeker M."/>
        </authorList>
    </citation>
    <scope>NUCLEOTIDE SEQUENCE [LARGE SCALE GENOMIC DNA]</scope>
    <source>
        <strain evidence="16 17">DSM 5900</strain>
    </source>
</reference>
<evidence type="ECO:0000256" key="10">
    <source>
        <dbReference type="PROSITE-ProRule" id="PRU01360"/>
    </source>
</evidence>
<comment type="similarity">
    <text evidence="2 10 12">Belongs to the TonB-dependent receptor family.</text>
</comment>
<evidence type="ECO:0000256" key="13">
    <source>
        <dbReference type="SAM" id="SignalP"/>
    </source>
</evidence>
<dbReference type="InterPro" id="IPR036942">
    <property type="entry name" value="Beta-barrel_TonB_sf"/>
</dbReference>
<feature type="domain" description="TonB-dependent receptor plug" evidence="15">
    <location>
        <begin position="58"/>
        <end position="162"/>
    </location>
</feature>
<evidence type="ECO:0000256" key="1">
    <source>
        <dbReference type="ARBA" id="ARBA00004571"/>
    </source>
</evidence>
<dbReference type="AlphaFoldDB" id="A0A3N1M6F5"/>
<dbReference type="GO" id="GO:0044718">
    <property type="term" value="P:siderophore transmembrane transport"/>
    <property type="evidence" value="ECO:0007669"/>
    <property type="project" value="TreeGrafter"/>
</dbReference>
<dbReference type="Gene3D" id="2.170.130.10">
    <property type="entry name" value="TonB-dependent receptor, plug domain"/>
    <property type="match status" value="1"/>
</dbReference>
<feature type="signal peptide" evidence="13">
    <location>
        <begin position="1"/>
        <end position="27"/>
    </location>
</feature>
<dbReference type="InterPro" id="IPR011276">
    <property type="entry name" value="TonB_haem/Hb_rcpt"/>
</dbReference>
<dbReference type="InterPro" id="IPR010949">
    <property type="entry name" value="TonB_Hb/transfer/lactofer_rcpt"/>
</dbReference>
<dbReference type="PROSITE" id="PS01156">
    <property type="entry name" value="TONB_DEPENDENT_REC_2"/>
    <property type="match status" value="1"/>
</dbReference>
<keyword evidence="16" id="KW-0675">Receptor</keyword>
<dbReference type="InterPro" id="IPR039426">
    <property type="entry name" value="TonB-dep_rcpt-like"/>
</dbReference>
<protein>
    <submittedName>
        <fullName evidence="16">Hemoglobin/transferrin/lactoferrin receptor protein</fullName>
    </submittedName>
</protein>
<dbReference type="OrthoDB" id="9760333at2"/>
<dbReference type="Pfam" id="PF07715">
    <property type="entry name" value="Plug"/>
    <property type="match status" value="1"/>
</dbReference>
<keyword evidence="17" id="KW-1185">Reference proteome</keyword>
<dbReference type="InterPro" id="IPR037066">
    <property type="entry name" value="Plug_dom_sf"/>
</dbReference>
<keyword evidence="8 10" id="KW-0472">Membrane</keyword>
<dbReference type="GO" id="GO:0009279">
    <property type="term" value="C:cell outer membrane"/>
    <property type="evidence" value="ECO:0007669"/>
    <property type="project" value="UniProtKB-SubCell"/>
</dbReference>
<dbReference type="RefSeq" id="WP_123688183.1">
    <property type="nucleotide sequence ID" value="NZ_AP019700.1"/>
</dbReference>
<dbReference type="Gene3D" id="2.40.170.20">
    <property type="entry name" value="TonB-dependent receptor, beta-barrel domain"/>
    <property type="match status" value="1"/>
</dbReference>
<evidence type="ECO:0000313" key="16">
    <source>
        <dbReference type="EMBL" id="ROQ01422.1"/>
    </source>
</evidence>
<comment type="subcellular location">
    <subcellularLocation>
        <location evidence="1 10">Cell outer membrane</location>
        <topology evidence="1 10">Multi-pass membrane protein</topology>
    </subcellularLocation>
</comment>
<keyword evidence="3 10" id="KW-0813">Transport</keyword>
<keyword evidence="7 12" id="KW-0798">TonB box</keyword>
<organism evidence="16 17">
    <name type="scientific">Stella humosa</name>
    <dbReference type="NCBI Taxonomy" id="94"/>
    <lineage>
        <taxon>Bacteria</taxon>
        <taxon>Pseudomonadati</taxon>
        <taxon>Pseudomonadota</taxon>
        <taxon>Alphaproteobacteria</taxon>
        <taxon>Rhodospirillales</taxon>
        <taxon>Stellaceae</taxon>
        <taxon>Stella</taxon>
    </lineage>
</organism>
<proteinExistence type="inferred from homology"/>
<evidence type="ECO:0000256" key="6">
    <source>
        <dbReference type="ARBA" id="ARBA00022729"/>
    </source>
</evidence>
<dbReference type="SUPFAM" id="SSF56935">
    <property type="entry name" value="Porins"/>
    <property type="match status" value="1"/>
</dbReference>
<evidence type="ECO:0000256" key="8">
    <source>
        <dbReference type="ARBA" id="ARBA00023136"/>
    </source>
</evidence>
<evidence type="ECO:0000259" key="15">
    <source>
        <dbReference type="Pfam" id="PF07715"/>
    </source>
</evidence>
<name>A0A3N1M6F5_9PROT</name>
<feature type="chain" id="PRO_5018263212" evidence="13">
    <location>
        <begin position="28"/>
        <end position="694"/>
    </location>
</feature>
<evidence type="ECO:0000256" key="11">
    <source>
        <dbReference type="PROSITE-ProRule" id="PRU10144"/>
    </source>
</evidence>
<dbReference type="PANTHER" id="PTHR30069">
    <property type="entry name" value="TONB-DEPENDENT OUTER MEMBRANE RECEPTOR"/>
    <property type="match status" value="1"/>
</dbReference>
<dbReference type="Pfam" id="PF00593">
    <property type="entry name" value="TonB_dep_Rec_b-barrel"/>
    <property type="match status" value="1"/>
</dbReference>
<evidence type="ECO:0000259" key="14">
    <source>
        <dbReference type="Pfam" id="PF00593"/>
    </source>
</evidence>
<keyword evidence="5 10" id="KW-0812">Transmembrane</keyword>
<dbReference type="PANTHER" id="PTHR30069:SF41">
    <property type="entry name" value="HEME_HEMOPEXIN UTILIZATION PROTEIN C"/>
    <property type="match status" value="1"/>
</dbReference>
<feature type="short sequence motif" description="TonB C-terminal box" evidence="11">
    <location>
        <begin position="677"/>
        <end position="694"/>
    </location>
</feature>
<dbReference type="PROSITE" id="PS52016">
    <property type="entry name" value="TONB_DEPENDENT_REC_3"/>
    <property type="match status" value="1"/>
</dbReference>
<dbReference type="InterPro" id="IPR012910">
    <property type="entry name" value="Plug_dom"/>
</dbReference>
<gene>
    <name evidence="16" type="ORF">EDC65_0601</name>
</gene>
<evidence type="ECO:0000256" key="9">
    <source>
        <dbReference type="ARBA" id="ARBA00023237"/>
    </source>
</evidence>
<accession>A0A3N1M6F5</accession>
<keyword evidence="4 10" id="KW-1134">Transmembrane beta strand</keyword>
<evidence type="ECO:0000256" key="4">
    <source>
        <dbReference type="ARBA" id="ARBA00022452"/>
    </source>
</evidence>
<dbReference type="NCBIfam" id="TIGR01786">
    <property type="entry name" value="TonB-hemlactrns"/>
    <property type="match status" value="1"/>
</dbReference>
<dbReference type="GO" id="GO:0015344">
    <property type="term" value="F:siderophore uptake transmembrane transporter activity"/>
    <property type="evidence" value="ECO:0007669"/>
    <property type="project" value="TreeGrafter"/>
</dbReference>
<dbReference type="Proteomes" id="UP000278222">
    <property type="component" value="Unassembled WGS sequence"/>
</dbReference>
<feature type="domain" description="TonB-dependent receptor-like beta-barrel" evidence="14">
    <location>
        <begin position="250"/>
        <end position="660"/>
    </location>
</feature>
<evidence type="ECO:0000256" key="7">
    <source>
        <dbReference type="ARBA" id="ARBA00023077"/>
    </source>
</evidence>
<evidence type="ECO:0000256" key="5">
    <source>
        <dbReference type="ARBA" id="ARBA00022692"/>
    </source>
</evidence>
<evidence type="ECO:0000256" key="2">
    <source>
        <dbReference type="ARBA" id="ARBA00009810"/>
    </source>
</evidence>
<keyword evidence="6 13" id="KW-0732">Signal</keyword>
<dbReference type="NCBIfam" id="TIGR01785">
    <property type="entry name" value="TonB-hemin"/>
    <property type="match status" value="1"/>
</dbReference>
<evidence type="ECO:0000256" key="12">
    <source>
        <dbReference type="RuleBase" id="RU003357"/>
    </source>
</evidence>
<dbReference type="InterPro" id="IPR000531">
    <property type="entry name" value="Beta-barrel_TonB"/>
</dbReference>
<evidence type="ECO:0000256" key="3">
    <source>
        <dbReference type="ARBA" id="ARBA00022448"/>
    </source>
</evidence>